<feature type="domain" description="XPG-I" evidence="7">
    <location>
        <begin position="273"/>
        <end position="321"/>
    </location>
</feature>
<dbReference type="SUPFAM" id="SSF47807">
    <property type="entry name" value="5' to 3' exonuclease, C-terminal subdomain"/>
    <property type="match status" value="1"/>
</dbReference>
<dbReference type="InterPro" id="IPR008918">
    <property type="entry name" value="HhH2"/>
</dbReference>
<feature type="transmembrane region" description="Helical" evidence="6">
    <location>
        <begin position="137"/>
        <end position="159"/>
    </location>
</feature>
<dbReference type="Proteomes" id="UP000734854">
    <property type="component" value="Unassembled WGS sequence"/>
</dbReference>
<proteinExistence type="inferred from homology"/>
<dbReference type="PANTHER" id="PTHR31113:SF3">
    <property type="entry name" value="UPF0496 PROTEIN 1"/>
    <property type="match status" value="1"/>
</dbReference>
<evidence type="ECO:0000313" key="9">
    <source>
        <dbReference type="Proteomes" id="UP000734854"/>
    </source>
</evidence>
<evidence type="ECO:0000259" key="7">
    <source>
        <dbReference type="Pfam" id="PF00867"/>
    </source>
</evidence>
<keyword evidence="3 6" id="KW-0812">Transmembrane</keyword>
<dbReference type="GO" id="GO:0016020">
    <property type="term" value="C:membrane"/>
    <property type="evidence" value="ECO:0007669"/>
    <property type="project" value="UniProtKB-SubCell"/>
</dbReference>
<dbReference type="AlphaFoldDB" id="A0A8J5I8R3"/>
<keyword evidence="9" id="KW-1185">Reference proteome</keyword>
<comment type="similarity">
    <text evidence="2">Belongs to the UPF0496 family.</text>
</comment>
<dbReference type="InterPro" id="IPR029060">
    <property type="entry name" value="PIN-like_dom_sf"/>
</dbReference>
<comment type="caution">
    <text evidence="8">The sequence shown here is derived from an EMBL/GenBank/DDBJ whole genome shotgun (WGS) entry which is preliminary data.</text>
</comment>
<dbReference type="GO" id="GO:0003677">
    <property type="term" value="F:DNA binding"/>
    <property type="evidence" value="ECO:0007669"/>
    <property type="project" value="InterPro"/>
</dbReference>
<protein>
    <recommendedName>
        <fullName evidence="7">XPG-I domain-containing protein</fullName>
    </recommendedName>
</protein>
<dbReference type="Gene3D" id="1.10.150.20">
    <property type="entry name" value="5' to 3' exonuclease, C-terminal subdomain"/>
    <property type="match status" value="1"/>
</dbReference>
<dbReference type="InterPro" id="IPR006086">
    <property type="entry name" value="XPG-I_dom"/>
</dbReference>
<evidence type="ECO:0000313" key="8">
    <source>
        <dbReference type="EMBL" id="KAG6537958.1"/>
    </source>
</evidence>
<dbReference type="EMBL" id="JACMSC010000001">
    <property type="protein sequence ID" value="KAG6537958.1"/>
    <property type="molecule type" value="Genomic_DNA"/>
</dbReference>
<dbReference type="Gene3D" id="3.40.50.1010">
    <property type="entry name" value="5'-nuclease"/>
    <property type="match status" value="1"/>
</dbReference>
<feature type="transmembrane region" description="Helical" evidence="6">
    <location>
        <begin position="380"/>
        <end position="399"/>
    </location>
</feature>
<dbReference type="GO" id="GO:0004518">
    <property type="term" value="F:nuclease activity"/>
    <property type="evidence" value="ECO:0007669"/>
    <property type="project" value="InterPro"/>
</dbReference>
<organism evidence="8 9">
    <name type="scientific">Zingiber officinale</name>
    <name type="common">Ginger</name>
    <name type="synonym">Amomum zingiber</name>
    <dbReference type="NCBI Taxonomy" id="94328"/>
    <lineage>
        <taxon>Eukaryota</taxon>
        <taxon>Viridiplantae</taxon>
        <taxon>Streptophyta</taxon>
        <taxon>Embryophyta</taxon>
        <taxon>Tracheophyta</taxon>
        <taxon>Spermatophyta</taxon>
        <taxon>Magnoliopsida</taxon>
        <taxon>Liliopsida</taxon>
        <taxon>Zingiberales</taxon>
        <taxon>Zingiberaceae</taxon>
        <taxon>Zingiber</taxon>
    </lineage>
</organism>
<evidence type="ECO:0000256" key="4">
    <source>
        <dbReference type="ARBA" id="ARBA00022989"/>
    </source>
</evidence>
<dbReference type="InterPro" id="IPR036279">
    <property type="entry name" value="5-3_exonuclease_C_sf"/>
</dbReference>
<reference evidence="8 9" key="1">
    <citation type="submission" date="2020-08" db="EMBL/GenBank/DDBJ databases">
        <title>Plant Genome Project.</title>
        <authorList>
            <person name="Zhang R.-G."/>
        </authorList>
    </citation>
    <scope>NUCLEOTIDE SEQUENCE [LARGE SCALE GENOMIC DNA]</scope>
    <source>
        <tissue evidence="8">Rhizome</tissue>
    </source>
</reference>
<sequence length="423" mass="47933">MNQEVVKVILDCKRDVWKNTELFDLVKDYFHNNLQTLDFCTTLEKCLTKARDNQLILQVALQRFVVEEENHKGDNARNSRTLTELRRFKAAGDPFTEEFFKAFRSIHHQQLQMLDKMQMRKNNLEKKLKSIKVWRKVSSIIFVATFTTFLICSIVAAAIAAPPVAIAMAAAATIPIGSMGKYVFDGQPPELKKQELAKRYSKREDATNDLNTAIEIIAFGYICCLQTGDMRELKSTAKGLSSSQDHYISHEFVQNKSTGELSFLACFMNFAGSIVRVFTSIQENALVEKLSVMEFEVSKVLEELRLIMDQFIDLCILSGCDYCDSIKDIESCPGIMEILGEAELESHRLLPIIPSEAETSRITGSHTTTNTNELPPLCPFLLLIVIPFEFATFAEYLIYHQYRKRRQSTTSLPQASASQASSE</sequence>
<evidence type="ECO:0000256" key="2">
    <source>
        <dbReference type="ARBA" id="ARBA00009074"/>
    </source>
</evidence>
<keyword evidence="4 6" id="KW-1133">Transmembrane helix</keyword>
<name>A0A8J5I8R3_ZINOF</name>
<keyword evidence="5 6" id="KW-0472">Membrane</keyword>
<comment type="subcellular location">
    <subcellularLocation>
        <location evidence="1">Membrane</location>
    </subcellularLocation>
</comment>
<dbReference type="PRINTS" id="PR00853">
    <property type="entry name" value="XPGRADSUPER"/>
</dbReference>
<dbReference type="Pfam" id="PF05055">
    <property type="entry name" value="DUF677"/>
    <property type="match status" value="1"/>
</dbReference>
<gene>
    <name evidence="8" type="ORF">ZIOFF_003061</name>
</gene>
<dbReference type="InterPro" id="IPR006084">
    <property type="entry name" value="XPG/Rad2"/>
</dbReference>
<dbReference type="SUPFAM" id="SSF88723">
    <property type="entry name" value="PIN domain-like"/>
    <property type="match status" value="1"/>
</dbReference>
<dbReference type="Pfam" id="PF00867">
    <property type="entry name" value="XPG_I"/>
    <property type="match status" value="1"/>
</dbReference>
<dbReference type="PANTHER" id="PTHR31113">
    <property type="entry name" value="UPF0496 PROTEIN 3-RELATED"/>
    <property type="match status" value="1"/>
</dbReference>
<accession>A0A8J5I8R3</accession>
<dbReference type="SMART" id="SM00279">
    <property type="entry name" value="HhH2"/>
    <property type="match status" value="1"/>
</dbReference>
<evidence type="ECO:0000256" key="5">
    <source>
        <dbReference type="ARBA" id="ARBA00023136"/>
    </source>
</evidence>
<evidence type="ECO:0000256" key="6">
    <source>
        <dbReference type="SAM" id="Phobius"/>
    </source>
</evidence>
<evidence type="ECO:0000256" key="3">
    <source>
        <dbReference type="ARBA" id="ARBA00022692"/>
    </source>
</evidence>
<dbReference type="InterPro" id="IPR007749">
    <property type="entry name" value="DUF677"/>
</dbReference>
<evidence type="ECO:0000256" key="1">
    <source>
        <dbReference type="ARBA" id="ARBA00004370"/>
    </source>
</evidence>